<evidence type="ECO:0000259" key="7">
    <source>
        <dbReference type="PROSITE" id="PS50885"/>
    </source>
</evidence>
<dbReference type="InterPro" id="IPR003660">
    <property type="entry name" value="HAMP_dom"/>
</dbReference>
<accession>A0A3N4TYL8</accession>
<feature type="domain" description="Methyl-accepting transducer" evidence="6">
    <location>
        <begin position="661"/>
        <end position="890"/>
    </location>
</feature>
<keyword evidence="3" id="KW-0807">Transducer</keyword>
<dbReference type="GO" id="GO:0016020">
    <property type="term" value="C:membrane"/>
    <property type="evidence" value="ECO:0007669"/>
    <property type="project" value="InterPro"/>
</dbReference>
<dbReference type="Pfam" id="PF00672">
    <property type="entry name" value="HAMP"/>
    <property type="match status" value="1"/>
</dbReference>
<dbReference type="SUPFAM" id="SSF58104">
    <property type="entry name" value="Methyl-accepting chemotaxis protein (MCP) signaling domain"/>
    <property type="match status" value="1"/>
</dbReference>
<dbReference type="GO" id="GO:0006935">
    <property type="term" value="P:chemotaxis"/>
    <property type="evidence" value="ECO:0007669"/>
    <property type="project" value="UniProtKB-KW"/>
</dbReference>
<name>A0A3N4TYL8_9RHOB</name>
<dbReference type="Proteomes" id="UP000269689">
    <property type="component" value="Unassembled WGS sequence"/>
</dbReference>
<evidence type="ECO:0000313" key="9">
    <source>
        <dbReference type="Proteomes" id="UP000269689"/>
    </source>
</evidence>
<evidence type="ECO:0000256" key="3">
    <source>
        <dbReference type="PROSITE-ProRule" id="PRU00284"/>
    </source>
</evidence>
<feature type="domain" description="HAMP" evidence="7">
    <location>
        <begin position="483"/>
        <end position="536"/>
    </location>
</feature>
<evidence type="ECO:0000256" key="4">
    <source>
        <dbReference type="SAM" id="MobiDB-lite"/>
    </source>
</evidence>
<evidence type="ECO:0000259" key="6">
    <source>
        <dbReference type="PROSITE" id="PS50111"/>
    </source>
</evidence>
<dbReference type="EMBL" id="RKQK01000006">
    <property type="protein sequence ID" value="RPE62918.1"/>
    <property type="molecule type" value="Genomic_DNA"/>
</dbReference>
<feature type="domain" description="HAMP" evidence="7">
    <location>
        <begin position="610"/>
        <end position="656"/>
    </location>
</feature>
<evidence type="ECO:0000256" key="1">
    <source>
        <dbReference type="ARBA" id="ARBA00022500"/>
    </source>
</evidence>
<dbReference type="PROSITE" id="PS50111">
    <property type="entry name" value="CHEMOTAXIS_TRANSDUC_2"/>
    <property type="match status" value="1"/>
</dbReference>
<feature type="transmembrane region" description="Helical" evidence="5">
    <location>
        <begin position="466"/>
        <end position="485"/>
    </location>
</feature>
<dbReference type="PANTHER" id="PTHR43531:SF11">
    <property type="entry name" value="METHYL-ACCEPTING CHEMOTAXIS PROTEIN 3"/>
    <property type="match status" value="1"/>
</dbReference>
<feature type="transmembrane region" description="Helical" evidence="5">
    <location>
        <begin position="12"/>
        <end position="38"/>
    </location>
</feature>
<protein>
    <submittedName>
        <fullName evidence="8">Methyl-accepting chemotaxis protein</fullName>
    </submittedName>
</protein>
<keyword evidence="5" id="KW-0472">Membrane</keyword>
<dbReference type="PROSITE" id="PS50885">
    <property type="entry name" value="HAMP"/>
    <property type="match status" value="2"/>
</dbReference>
<dbReference type="InterPro" id="IPR051310">
    <property type="entry name" value="MCP_chemotaxis"/>
</dbReference>
<dbReference type="InterPro" id="IPR004089">
    <property type="entry name" value="MCPsignal_dom"/>
</dbReference>
<dbReference type="Pfam" id="PF00015">
    <property type="entry name" value="MCPsignal"/>
    <property type="match status" value="1"/>
</dbReference>
<organism evidence="8 9">
    <name type="scientific">Pacificibacter maritimus</name>
    <dbReference type="NCBI Taxonomy" id="762213"/>
    <lineage>
        <taxon>Bacteria</taxon>
        <taxon>Pseudomonadati</taxon>
        <taxon>Pseudomonadota</taxon>
        <taxon>Alphaproteobacteria</taxon>
        <taxon>Rhodobacterales</taxon>
        <taxon>Roseobacteraceae</taxon>
        <taxon>Pacificibacter</taxon>
    </lineage>
</organism>
<keyword evidence="5" id="KW-1133">Transmembrane helix</keyword>
<evidence type="ECO:0000313" key="8">
    <source>
        <dbReference type="EMBL" id="RPE62918.1"/>
    </source>
</evidence>
<keyword evidence="5" id="KW-0812">Transmembrane</keyword>
<dbReference type="PANTHER" id="PTHR43531">
    <property type="entry name" value="PROTEIN ICFG"/>
    <property type="match status" value="1"/>
</dbReference>
<keyword evidence="1" id="KW-0145">Chemotaxis</keyword>
<sequence>MPRIISRTFHSLVARSALLLMVLAGLIVAVLLTSWLVFQKIDTQMTVLKAERMPELEGSSNVIAATDATRGLLTSTLFAHDQAALEIQAKAAQDIFANFNAAVASLSPATAASMRPTLEETKVAVSDLLEARSQEFAVSAAMIQAIQSAATSAEMTSILIEEANDNAFFDMTLNSEDSIATIDETLTRLVDDNFGQFQAALAIRGETNLIAGLAIAYSQDSRSNISTIIADLAASSIDRLEHLLEQAQNIPAFAEVVPTTENAISTFRTVFKSGVSSRNQSEVLSARLAVDTVLSPALDDIYFDLVIASDEAKDTNQAALKELVEGGVESMRVNASLDAATKYYFTLLLQVSSAQSIAELDLRQSDLSALAENILRLKADTEFDQQADLIALLALADSETGLRAKRLLVLDARSAALSAAQDATLAVDAIAAETSRFSETVFTKIEDTAEYLAQSVDGARAQLVNIAYIALAIVMIVPVFLWIYITRPISRVTAVTERLAGGDLSEITGLPANQGELGRMSLALHVFRNKALDAIKMQQEERERERALLEAERTLEQTRLQDERQRATEKAERQRLEREQEAQRDAETKERQQLEMADRIARMEEQAIVVDDLAQGLKKLASGDLTFHIQRDFPEAYKALRNDYNAAIENLAQIVHQLKGCSHTIEGNCMEIAEASTDLARRAETNASTLAETAASVDLLTQSVTEAAQSADDANNTLQHVRKQAKINHDIMNQAKSAMEQVETASEKITSIVDIIDSVAFQTNLLALNAGIEAARAGKAGQGFAVVASEVRTLAQRCSQAASEVSSVVEESTRTVRKGVELAVNANSAMGEINLGIDQISQIVESLTKSATGQAISLKEINLSVQNLEQSTQHNAAMFEETSASNHLLNSEALALSQIVKSFSIGEIAQIEAHNSDTRIAS</sequence>
<reference evidence="8 9" key="1">
    <citation type="submission" date="2018-11" db="EMBL/GenBank/DDBJ databases">
        <title>Genomic Encyclopedia of Type Strains, Phase IV (KMG-IV): sequencing the most valuable type-strain genomes for metagenomic binning, comparative biology and taxonomic classification.</title>
        <authorList>
            <person name="Goeker M."/>
        </authorList>
    </citation>
    <scope>NUCLEOTIDE SEQUENCE [LARGE SCALE GENOMIC DNA]</scope>
    <source>
        <strain evidence="8 9">DSM 104731</strain>
    </source>
</reference>
<evidence type="ECO:0000256" key="2">
    <source>
        <dbReference type="ARBA" id="ARBA00029447"/>
    </source>
</evidence>
<comment type="similarity">
    <text evidence="2">Belongs to the methyl-accepting chemotaxis (MCP) protein family.</text>
</comment>
<dbReference type="Gene3D" id="1.10.287.950">
    <property type="entry name" value="Methyl-accepting chemotaxis protein"/>
    <property type="match status" value="1"/>
</dbReference>
<dbReference type="AlphaFoldDB" id="A0A3N4TYL8"/>
<dbReference type="GO" id="GO:0007165">
    <property type="term" value="P:signal transduction"/>
    <property type="evidence" value="ECO:0007669"/>
    <property type="project" value="UniProtKB-KW"/>
</dbReference>
<dbReference type="Gene3D" id="6.10.340.10">
    <property type="match status" value="1"/>
</dbReference>
<dbReference type="SUPFAM" id="SSF158472">
    <property type="entry name" value="HAMP domain-like"/>
    <property type="match status" value="1"/>
</dbReference>
<proteinExistence type="inferred from homology"/>
<dbReference type="SMART" id="SM00283">
    <property type="entry name" value="MA"/>
    <property type="match status" value="1"/>
</dbReference>
<evidence type="ECO:0000256" key="5">
    <source>
        <dbReference type="SAM" id="Phobius"/>
    </source>
</evidence>
<feature type="region of interest" description="Disordered" evidence="4">
    <location>
        <begin position="559"/>
        <end position="591"/>
    </location>
</feature>
<keyword evidence="9" id="KW-1185">Reference proteome</keyword>
<dbReference type="RefSeq" id="WP_170162779.1">
    <property type="nucleotide sequence ID" value="NZ_RKQK01000006.1"/>
</dbReference>
<comment type="caution">
    <text evidence="8">The sequence shown here is derived from an EMBL/GenBank/DDBJ whole genome shotgun (WGS) entry which is preliminary data.</text>
</comment>
<gene>
    <name evidence="8" type="ORF">EDD53_2957</name>
</gene>
<dbReference type="SMART" id="SM00304">
    <property type="entry name" value="HAMP"/>
    <property type="match status" value="2"/>
</dbReference>